<dbReference type="OrthoDB" id="692399at2759"/>
<dbReference type="Pfam" id="PF03478">
    <property type="entry name" value="Beta-prop_KIB1-4"/>
    <property type="match status" value="1"/>
</dbReference>
<dbReference type="Proteomes" id="UP000008810">
    <property type="component" value="Chromosome 4"/>
</dbReference>
<gene>
    <name evidence="2" type="ORF">BRADI_4g37300v3</name>
</gene>
<evidence type="ECO:0000259" key="1">
    <source>
        <dbReference type="Pfam" id="PF03478"/>
    </source>
</evidence>
<reference evidence="2 3" key="1">
    <citation type="journal article" date="2010" name="Nature">
        <title>Genome sequencing and analysis of the model grass Brachypodium distachyon.</title>
        <authorList>
            <consortium name="International Brachypodium Initiative"/>
        </authorList>
    </citation>
    <scope>NUCLEOTIDE SEQUENCE [LARGE SCALE GENOMIC DNA]</scope>
    <source>
        <strain evidence="2 3">Bd21</strain>
    </source>
</reference>
<keyword evidence="4" id="KW-1185">Reference proteome</keyword>
<organism evidence="2">
    <name type="scientific">Brachypodium distachyon</name>
    <name type="common">Purple false brome</name>
    <name type="synonym">Trachynia distachya</name>
    <dbReference type="NCBI Taxonomy" id="15368"/>
    <lineage>
        <taxon>Eukaryota</taxon>
        <taxon>Viridiplantae</taxon>
        <taxon>Streptophyta</taxon>
        <taxon>Embryophyta</taxon>
        <taxon>Tracheophyta</taxon>
        <taxon>Spermatophyta</taxon>
        <taxon>Magnoliopsida</taxon>
        <taxon>Liliopsida</taxon>
        <taxon>Poales</taxon>
        <taxon>Poaceae</taxon>
        <taxon>BOP clade</taxon>
        <taxon>Pooideae</taxon>
        <taxon>Stipodae</taxon>
        <taxon>Brachypodieae</taxon>
        <taxon>Brachypodium</taxon>
    </lineage>
</organism>
<dbReference type="EnsemblPlants" id="PNT65102">
    <property type="protein sequence ID" value="PNT65102"/>
    <property type="gene ID" value="BRADI_4g37300v3"/>
</dbReference>
<protein>
    <recommendedName>
        <fullName evidence="1">KIB1-4 beta-propeller domain-containing protein</fullName>
    </recommendedName>
</protein>
<feature type="domain" description="KIB1-4 beta-propeller" evidence="1">
    <location>
        <begin position="74"/>
        <end position="381"/>
    </location>
</feature>
<evidence type="ECO:0000313" key="3">
    <source>
        <dbReference type="EnsemblPlants" id="PNT65102"/>
    </source>
</evidence>
<proteinExistence type="predicted"/>
<dbReference type="EMBL" id="CM000883">
    <property type="protein sequence ID" value="PNT65102.1"/>
    <property type="molecule type" value="Genomic_DNA"/>
</dbReference>
<evidence type="ECO:0000313" key="2">
    <source>
        <dbReference type="EMBL" id="PNT65102.1"/>
    </source>
</evidence>
<dbReference type="InParanoid" id="A0A2K2CSV9"/>
<dbReference type="PANTHER" id="PTHR44259">
    <property type="entry name" value="OS07G0183000 PROTEIN-RELATED"/>
    <property type="match status" value="1"/>
</dbReference>
<reference evidence="3" key="3">
    <citation type="submission" date="2018-08" db="UniProtKB">
        <authorList>
            <consortium name="EnsemblPlants"/>
        </authorList>
    </citation>
    <scope>IDENTIFICATION</scope>
    <source>
        <strain evidence="3">cv. Bd21</strain>
    </source>
</reference>
<dbReference type="InterPro" id="IPR005174">
    <property type="entry name" value="KIB1-4_b-propeller"/>
</dbReference>
<dbReference type="PANTHER" id="PTHR44259:SF111">
    <property type="entry name" value="OS04G0167600 PROTEIN"/>
    <property type="match status" value="1"/>
</dbReference>
<dbReference type="AlphaFoldDB" id="A0A2K2CSV9"/>
<evidence type="ECO:0000313" key="4">
    <source>
        <dbReference type="Proteomes" id="UP000008810"/>
    </source>
</evidence>
<accession>A0A2K2CSV9</accession>
<sequence>MRDWGDGLPQELLECIAGRLTSAGDAAAFRLINRSWKAALPFSRFAPVQMLPFDPNSPEVAVTFSRPTHDGVGETFTRNLPAVRGKVVCGSSCGWVALMDEAGSLTLLNPFTGATAELPPANATVAANSRRRARASVVDGRSRWVLETSPDGLQLGQEEEQQPVVTLGEMRHVFFREIVLSSPPDSGGVCVAMAVLAASRAVMYCRVGPGGAWTRLNSRLPGCVSTAVHCRGNKFLALGYNGEVSICECDTDGDMAAAGAAYMGGTIVPPRLFCRRGYLMVDGELHLVGTSRRRFQNAATTYRTHVYKCNVLGRTPAWTRVKKLEWTSQKKGKPRKDKKFDQMTLLVSNRFTTGCSGPTLSGLASNSVYFCEPMYATPEDPHHRIEIGHVDNGTSEYQQRIQQGSEQSLCWIQPSIWTQRYV</sequence>
<reference evidence="2" key="2">
    <citation type="submission" date="2017-06" db="EMBL/GenBank/DDBJ databases">
        <title>WGS assembly of Brachypodium distachyon.</title>
        <authorList>
            <consortium name="The International Brachypodium Initiative"/>
            <person name="Lucas S."/>
            <person name="Harmon-Smith M."/>
            <person name="Lail K."/>
            <person name="Tice H."/>
            <person name="Grimwood J."/>
            <person name="Bruce D."/>
            <person name="Barry K."/>
            <person name="Shu S."/>
            <person name="Lindquist E."/>
            <person name="Wang M."/>
            <person name="Pitluck S."/>
            <person name="Vogel J.P."/>
            <person name="Garvin D.F."/>
            <person name="Mockler T.C."/>
            <person name="Schmutz J."/>
            <person name="Rokhsar D."/>
            <person name="Bevan M.W."/>
        </authorList>
    </citation>
    <scope>NUCLEOTIDE SEQUENCE</scope>
    <source>
        <strain evidence="2">Bd21</strain>
    </source>
</reference>
<dbReference type="Gramene" id="PNT65102">
    <property type="protein sequence ID" value="PNT65102"/>
    <property type="gene ID" value="BRADI_4g37300v3"/>
</dbReference>
<dbReference type="InterPro" id="IPR050942">
    <property type="entry name" value="F-box_BR-signaling"/>
</dbReference>
<name>A0A2K2CSV9_BRADI</name>